<dbReference type="InterPro" id="IPR046867">
    <property type="entry name" value="AldOxase/xan_DH_MoCoBD2"/>
</dbReference>
<dbReference type="PANTHER" id="PTHR47495:SF1">
    <property type="entry name" value="BLL3820 PROTEIN"/>
    <property type="match status" value="1"/>
</dbReference>
<evidence type="ECO:0000259" key="1">
    <source>
        <dbReference type="SMART" id="SM01008"/>
    </source>
</evidence>
<dbReference type="SMART" id="SM01008">
    <property type="entry name" value="Ald_Xan_dh_C"/>
    <property type="match status" value="1"/>
</dbReference>
<dbReference type="PIRSF" id="PIRSF036389">
    <property type="entry name" value="IOR_B"/>
    <property type="match status" value="1"/>
</dbReference>
<dbReference type="Proteomes" id="UP000223913">
    <property type="component" value="Unassembled WGS sequence"/>
</dbReference>
<evidence type="ECO:0000313" key="3">
    <source>
        <dbReference type="Proteomes" id="UP000223913"/>
    </source>
</evidence>
<dbReference type="PANTHER" id="PTHR47495">
    <property type="entry name" value="ALDEHYDE DEHYDROGENASE"/>
    <property type="match status" value="1"/>
</dbReference>
<comment type="caution">
    <text evidence="2">The sequence shown here is derived from an EMBL/GenBank/DDBJ whole genome shotgun (WGS) entry which is preliminary data.</text>
</comment>
<sequence>MSGHNISASNSRRNFLRSMGRLAIALPVLPGCLSTGEPEEIDLPEMVSTTFEELPGSLRRTPQVKAWLEVLEDGRVRIFSGKVELGQGIRNAIRQVAADELFTELDQIEVVLAETGLTPNEGYTAGSGSIQNSAMAVRHAAAAAREQLLDLAAEKLQVTREELRLQSAKIKVADSDRQLSFADILEGRQLEGEVPLDLKMKPKSAYQFVGHPIPRSDLRDIVQGKTKYIHDIDASDLVHARVLRPHNYQSELLRFDETAFKQESEGVLKTVRNGNFLGVITEREYQAERAVQLLAKHSEWSKPAIFPRQNELPEHIKSIASEPDVVHGKEAVLDRNAAEIKLAASFFKPYTMHAALGTACGLAQYDGTTLHVWSHSQGIYPMREGLALMLDMPVEKIHVISAPGSGAYGHTVADDAAADAAVLAMAYPGKMVRVRWSRTDENRWEPYGSAMITELEAGLDSDGKISFWRTDVWTDSHSTRPNKDAGTLLTARYLDTPKPMQGRGYLGGGHRNGDPYYQIPGMQVAAHYFDGPLRVSSLRSLGSFANIFAIESFMDDLAERSGQDALEFRLRHLEDQRAIDVIRQVREMVGTVSPQAGEGIGFAFCRYKNHAAYCAMAARVKVDPATEAIELQKIWAAIDVGEVINPDSLKSQTEGGILQAIGWTLQEEVRFSESEITSDDWSTYRVPRLQDAPEIGVTIIDRPEEAAMGGGEAAVPPVAAAICNAIYRAGGKRIYRLPVRS</sequence>
<dbReference type="EMBL" id="PDUD01000031">
    <property type="protein sequence ID" value="PHN03520.1"/>
    <property type="molecule type" value="Genomic_DNA"/>
</dbReference>
<dbReference type="AlphaFoldDB" id="A0A2D0N560"/>
<protein>
    <submittedName>
        <fullName evidence="2">Aldehyde dehydrogenase</fullName>
    </submittedName>
</protein>
<reference evidence="2 3" key="1">
    <citation type="submission" date="2017-10" db="EMBL/GenBank/DDBJ databases">
        <title>The draft genome sequence of Lewinella nigricans NBRC 102662.</title>
        <authorList>
            <person name="Wang K."/>
        </authorList>
    </citation>
    <scope>NUCLEOTIDE SEQUENCE [LARGE SCALE GENOMIC DNA]</scope>
    <source>
        <strain evidence="2 3">NBRC 102662</strain>
    </source>
</reference>
<dbReference type="Gene3D" id="3.90.1170.50">
    <property type="entry name" value="Aldehyde oxidase/xanthine dehydrogenase, a/b hammerhead"/>
    <property type="match status" value="1"/>
</dbReference>
<dbReference type="Pfam" id="PF20256">
    <property type="entry name" value="MoCoBD_2"/>
    <property type="match status" value="2"/>
</dbReference>
<evidence type="ECO:0000313" key="2">
    <source>
        <dbReference type="EMBL" id="PHN03520.1"/>
    </source>
</evidence>
<keyword evidence="3" id="KW-1185">Reference proteome</keyword>
<feature type="domain" description="Aldehyde oxidase/xanthine dehydrogenase a/b hammerhead" evidence="1">
    <location>
        <begin position="223"/>
        <end position="304"/>
    </location>
</feature>
<proteinExistence type="predicted"/>
<dbReference type="InterPro" id="IPR037165">
    <property type="entry name" value="AldOxase/xan_DH_Mopterin-bd_sf"/>
</dbReference>
<dbReference type="OrthoDB" id="605889at2"/>
<dbReference type="GO" id="GO:0016491">
    <property type="term" value="F:oxidoreductase activity"/>
    <property type="evidence" value="ECO:0007669"/>
    <property type="project" value="InterPro"/>
</dbReference>
<dbReference type="RefSeq" id="WP_099153102.1">
    <property type="nucleotide sequence ID" value="NZ_PDUD01000031.1"/>
</dbReference>
<name>A0A2D0N560_FLAN2</name>
<gene>
    <name evidence="2" type="ORF">CRP01_26330</name>
</gene>
<dbReference type="Gene3D" id="3.30.365.10">
    <property type="entry name" value="Aldehyde oxidase/xanthine dehydrogenase, molybdopterin binding domain"/>
    <property type="match status" value="4"/>
</dbReference>
<dbReference type="Pfam" id="PF02738">
    <property type="entry name" value="MoCoBD_1"/>
    <property type="match status" value="1"/>
</dbReference>
<dbReference type="SUPFAM" id="SSF54665">
    <property type="entry name" value="CO dehydrogenase molybdoprotein N-domain-like"/>
    <property type="match status" value="1"/>
</dbReference>
<dbReference type="InterPro" id="IPR052516">
    <property type="entry name" value="N-heterocyclic_Hydroxylase"/>
</dbReference>
<dbReference type="InterPro" id="IPR000674">
    <property type="entry name" value="Ald_Oxase/Xan_DH_a/b"/>
</dbReference>
<dbReference type="InterPro" id="IPR036856">
    <property type="entry name" value="Ald_Oxase/Xan_DH_a/b_sf"/>
</dbReference>
<dbReference type="InterPro" id="IPR012368">
    <property type="entry name" value="OxRdtase_Mopterin-bd_su_IorB"/>
</dbReference>
<dbReference type="SUPFAM" id="SSF56003">
    <property type="entry name" value="Molybdenum cofactor-binding domain"/>
    <property type="match status" value="2"/>
</dbReference>
<accession>A0A2D0N560</accession>
<organism evidence="2 3">
    <name type="scientific">Flavilitoribacter nigricans (strain ATCC 23147 / DSM 23189 / NBRC 102662 / NCIMB 1420 / SS-2)</name>
    <name type="common">Lewinella nigricans</name>
    <dbReference type="NCBI Taxonomy" id="1122177"/>
    <lineage>
        <taxon>Bacteria</taxon>
        <taxon>Pseudomonadati</taxon>
        <taxon>Bacteroidota</taxon>
        <taxon>Saprospiria</taxon>
        <taxon>Saprospirales</taxon>
        <taxon>Lewinellaceae</taxon>
        <taxon>Flavilitoribacter</taxon>
    </lineage>
</organism>
<dbReference type="InterPro" id="IPR008274">
    <property type="entry name" value="AldOxase/xan_DH_MoCoBD1"/>
</dbReference>